<keyword evidence="3" id="KW-0732">Signal</keyword>
<evidence type="ECO:0000256" key="3">
    <source>
        <dbReference type="SAM" id="SignalP"/>
    </source>
</evidence>
<dbReference type="Proteomes" id="UP000018211">
    <property type="component" value="Unassembled WGS sequence"/>
</dbReference>
<dbReference type="Pfam" id="PF01547">
    <property type="entry name" value="SBP_bac_1"/>
    <property type="match status" value="1"/>
</dbReference>
<protein>
    <submittedName>
        <fullName evidence="4">ABC-type sugar transport system,periplasmic component</fullName>
    </submittedName>
</protein>
<dbReference type="GO" id="GO:0042597">
    <property type="term" value="C:periplasmic space"/>
    <property type="evidence" value="ECO:0007669"/>
    <property type="project" value="UniProtKB-SubCell"/>
</dbReference>
<name>A0AAV2VTP0_9VIBR</name>
<accession>A0AAV2VTP0</accession>
<comment type="similarity">
    <text evidence="2">Belongs to the bacterial solute-binding protein 1 family.</text>
</comment>
<evidence type="ECO:0000256" key="1">
    <source>
        <dbReference type="ARBA" id="ARBA00004418"/>
    </source>
</evidence>
<proteinExistence type="inferred from homology"/>
<dbReference type="InterPro" id="IPR006059">
    <property type="entry name" value="SBP"/>
</dbReference>
<dbReference type="SUPFAM" id="SSF53850">
    <property type="entry name" value="Periplasmic binding protein-like II"/>
    <property type="match status" value="1"/>
</dbReference>
<sequence>MKYVKHLAASVLLAATVAGSAVAGTLVINSNASDAAPKQAWDEVVSRFKAANPDVEVKYNLYDHESYKTTIRNWLATSPPDVVFWFAGNRMKTFVDRGLLEDVSDLWEANGMNKDFAAAAPAMSVNGKKYGVPYTYYQWGVYYRKDIFDKFGIAEPKNWDEFKAAAAKLKANNVAPFAIGTKYLWTAAGWFDYLNLRTNGLDFHIQLMDGKVPYTDDRVKKTFAKWKELVEPGYFLDNHASYSWQEAQPFLYNGQAAMYLIGNFITPNFPPEMDGKMGFFQFPVIDPSVGLAEDAPMDTIHIPSKAKNKEEARKFLAFVATPEIQKLINDSILQIPTNNKASVKDDPFLNVGVEMLGKAVGTAQFYDRDTDPAMAKEGMKGFQEFMVHPDRLDKILQRLEKARQRTFK</sequence>
<keyword evidence="4" id="KW-0762">Sugar transport</keyword>
<dbReference type="PANTHER" id="PTHR43649:SF14">
    <property type="entry name" value="BLR3389 PROTEIN"/>
    <property type="match status" value="1"/>
</dbReference>
<keyword evidence="4" id="KW-0813">Transport</keyword>
<organism evidence="4 5">
    <name type="scientific">Vibrio nigripulchritudo SOn1</name>
    <dbReference type="NCBI Taxonomy" id="1238450"/>
    <lineage>
        <taxon>Bacteria</taxon>
        <taxon>Pseudomonadati</taxon>
        <taxon>Pseudomonadota</taxon>
        <taxon>Gammaproteobacteria</taxon>
        <taxon>Vibrionales</taxon>
        <taxon>Vibrionaceae</taxon>
        <taxon>Vibrio</taxon>
    </lineage>
</organism>
<dbReference type="EMBL" id="CAOF01000127">
    <property type="protein sequence ID" value="CCO47784.1"/>
    <property type="molecule type" value="Genomic_DNA"/>
</dbReference>
<reference evidence="4 5" key="1">
    <citation type="journal article" date="2013" name="ISME J.">
        <title>Comparative genomics of pathogenic lineages of Vibrio nigripulchritudo identifies virulence-associated traits.</title>
        <authorList>
            <person name="Goudenege D."/>
            <person name="Labreuche Y."/>
            <person name="Krin E."/>
            <person name="Ansquer D."/>
            <person name="Mangenot S."/>
            <person name="Calteau A."/>
            <person name="Medigue C."/>
            <person name="Mazel D."/>
            <person name="Polz M.F."/>
            <person name="Le Roux F."/>
        </authorList>
    </citation>
    <scope>NUCLEOTIDE SEQUENCE [LARGE SCALE GENOMIC DNA]</scope>
    <source>
        <strain evidence="4 5">SOn1</strain>
    </source>
</reference>
<dbReference type="Gene3D" id="3.40.190.10">
    <property type="entry name" value="Periplasmic binding protein-like II"/>
    <property type="match status" value="2"/>
</dbReference>
<dbReference type="RefSeq" id="WP_022612473.1">
    <property type="nucleotide sequence ID" value="NZ_LK391965.1"/>
</dbReference>
<gene>
    <name evidence="4" type="ORF">VIBNISOn1_360017</name>
</gene>
<evidence type="ECO:0000313" key="5">
    <source>
        <dbReference type="Proteomes" id="UP000018211"/>
    </source>
</evidence>
<dbReference type="AlphaFoldDB" id="A0AAV2VTP0"/>
<feature type="chain" id="PRO_5043438842" evidence="3">
    <location>
        <begin position="24"/>
        <end position="408"/>
    </location>
</feature>
<comment type="subcellular location">
    <subcellularLocation>
        <location evidence="1">Periplasm</location>
    </subcellularLocation>
</comment>
<feature type="signal peptide" evidence="3">
    <location>
        <begin position="1"/>
        <end position="23"/>
    </location>
</feature>
<evidence type="ECO:0000313" key="4">
    <source>
        <dbReference type="EMBL" id="CCO47784.1"/>
    </source>
</evidence>
<dbReference type="PANTHER" id="PTHR43649">
    <property type="entry name" value="ARABINOSE-BINDING PROTEIN-RELATED"/>
    <property type="match status" value="1"/>
</dbReference>
<dbReference type="InterPro" id="IPR050490">
    <property type="entry name" value="Bact_solute-bd_prot1"/>
</dbReference>
<evidence type="ECO:0000256" key="2">
    <source>
        <dbReference type="ARBA" id="ARBA00008520"/>
    </source>
</evidence>
<comment type="caution">
    <text evidence="4">The sequence shown here is derived from an EMBL/GenBank/DDBJ whole genome shotgun (WGS) entry which is preliminary data.</text>
</comment>